<comment type="caution">
    <text evidence="1">The sequence shown here is derived from an EMBL/GenBank/DDBJ whole genome shotgun (WGS) entry which is preliminary data.</text>
</comment>
<dbReference type="OrthoDB" id="5917469at2"/>
<dbReference type="Proteomes" id="UP000242765">
    <property type="component" value="Unassembled WGS sequence"/>
</dbReference>
<accession>A0A1Y3CEP9</accession>
<protein>
    <submittedName>
        <fullName evidence="1">Uncharacterized protein</fullName>
    </submittedName>
</protein>
<sequence length="87" mass="10206">MDLFHVLLNIHEFANEQSIYVEQPWTLESTVMLCTNNTEIKLNVNNIIFEYFLEVVTVKALLTDLGIHHLCIRDCCQQIIEYALYES</sequence>
<keyword evidence="2" id="KW-1185">Reference proteome</keyword>
<reference evidence="1 2" key="1">
    <citation type="submission" date="2017-04" db="EMBL/GenBank/DDBJ databases">
        <title>High diversity of culturable Acinetobacter species in natural soil and water ecosystems.</title>
        <authorList>
            <person name="Nemec A."/>
            <person name="Radolfova-Krizova L."/>
        </authorList>
    </citation>
    <scope>NUCLEOTIDE SEQUENCE [LARGE SCALE GENOMIC DNA]</scope>
    <source>
        <strain evidence="1 2">ANC 4999</strain>
    </source>
</reference>
<proteinExistence type="predicted"/>
<dbReference type="STRING" id="1977882.B9T28_11510"/>
<dbReference type="AlphaFoldDB" id="A0A1Y3CEP9"/>
<evidence type="ECO:0000313" key="1">
    <source>
        <dbReference type="EMBL" id="OTG64826.1"/>
    </source>
</evidence>
<name>A0A1Y3CEP9_9GAMM</name>
<evidence type="ECO:0000313" key="2">
    <source>
        <dbReference type="Proteomes" id="UP000242765"/>
    </source>
</evidence>
<gene>
    <name evidence="1" type="ORF">B9T28_11510</name>
</gene>
<dbReference type="RefSeq" id="WP_086204132.1">
    <property type="nucleotide sequence ID" value="NZ_NEGB01000006.1"/>
</dbReference>
<dbReference type="EMBL" id="NEGB01000006">
    <property type="protein sequence ID" value="OTG64826.1"/>
    <property type="molecule type" value="Genomic_DNA"/>
</dbReference>
<organism evidence="1 2">
    <name type="scientific">Acinetobacter silvestris</name>
    <dbReference type="NCBI Taxonomy" id="1977882"/>
    <lineage>
        <taxon>Bacteria</taxon>
        <taxon>Pseudomonadati</taxon>
        <taxon>Pseudomonadota</taxon>
        <taxon>Gammaproteobacteria</taxon>
        <taxon>Moraxellales</taxon>
        <taxon>Moraxellaceae</taxon>
        <taxon>Acinetobacter</taxon>
    </lineage>
</organism>